<proteinExistence type="predicted"/>
<name>A0A4D6MIG2_VIGUN</name>
<keyword evidence="2" id="KW-1185">Reference proteome</keyword>
<sequence length="64" mass="7392">MDARCDSIVGERYNGDCMLEWGDEGEATSHAREKKKMKIFSIFGFCRMEGAKEALMEIWERNLA</sequence>
<reference evidence="1 2" key="1">
    <citation type="submission" date="2019-04" db="EMBL/GenBank/DDBJ databases">
        <title>An improved genome assembly and genetic linkage map for asparagus bean, Vigna unguiculata ssp. sesquipedialis.</title>
        <authorList>
            <person name="Xia Q."/>
            <person name="Zhang R."/>
            <person name="Dong Y."/>
        </authorList>
    </citation>
    <scope>NUCLEOTIDE SEQUENCE [LARGE SCALE GENOMIC DNA]</scope>
    <source>
        <tissue evidence="1">Leaf</tissue>
    </source>
</reference>
<dbReference type="EMBL" id="CP039351">
    <property type="protein sequence ID" value="QCE00574.1"/>
    <property type="molecule type" value="Genomic_DNA"/>
</dbReference>
<dbReference type="AlphaFoldDB" id="A0A4D6MIG2"/>
<accession>A0A4D6MIG2</accession>
<dbReference type="Proteomes" id="UP000501690">
    <property type="component" value="Linkage Group LG7"/>
</dbReference>
<evidence type="ECO:0000313" key="1">
    <source>
        <dbReference type="EMBL" id="QCE00574.1"/>
    </source>
</evidence>
<organism evidence="1 2">
    <name type="scientific">Vigna unguiculata</name>
    <name type="common">Cowpea</name>
    <dbReference type="NCBI Taxonomy" id="3917"/>
    <lineage>
        <taxon>Eukaryota</taxon>
        <taxon>Viridiplantae</taxon>
        <taxon>Streptophyta</taxon>
        <taxon>Embryophyta</taxon>
        <taxon>Tracheophyta</taxon>
        <taxon>Spermatophyta</taxon>
        <taxon>Magnoliopsida</taxon>
        <taxon>eudicotyledons</taxon>
        <taxon>Gunneridae</taxon>
        <taxon>Pentapetalae</taxon>
        <taxon>rosids</taxon>
        <taxon>fabids</taxon>
        <taxon>Fabales</taxon>
        <taxon>Fabaceae</taxon>
        <taxon>Papilionoideae</taxon>
        <taxon>50 kb inversion clade</taxon>
        <taxon>NPAAA clade</taxon>
        <taxon>indigoferoid/millettioid clade</taxon>
        <taxon>Phaseoleae</taxon>
        <taxon>Vigna</taxon>
    </lineage>
</organism>
<evidence type="ECO:0000313" key="2">
    <source>
        <dbReference type="Proteomes" id="UP000501690"/>
    </source>
</evidence>
<gene>
    <name evidence="1" type="ORF">DEO72_LG7g1864</name>
</gene>
<protein>
    <submittedName>
        <fullName evidence="1">Uncharacterized protein</fullName>
    </submittedName>
</protein>